<dbReference type="NCBIfam" id="TIGR00671">
    <property type="entry name" value="baf"/>
    <property type="match status" value="1"/>
</dbReference>
<dbReference type="NCBIfam" id="NF009855">
    <property type="entry name" value="PRK13321.1"/>
    <property type="match status" value="1"/>
</dbReference>
<evidence type="ECO:0000313" key="17">
    <source>
        <dbReference type="EMBL" id="TDW24933.1"/>
    </source>
</evidence>
<comment type="subcellular location">
    <subcellularLocation>
        <location evidence="3 16">Cytoplasm</location>
    </subcellularLocation>
</comment>
<keyword evidence="16" id="KW-0479">Metal-binding</keyword>
<evidence type="ECO:0000256" key="6">
    <source>
        <dbReference type="ARBA" id="ARBA00012102"/>
    </source>
</evidence>
<dbReference type="InterPro" id="IPR043129">
    <property type="entry name" value="ATPase_NBD"/>
</dbReference>
<dbReference type="PANTHER" id="PTHR34265">
    <property type="entry name" value="TYPE III PANTOTHENATE KINASE"/>
    <property type="match status" value="1"/>
</dbReference>
<evidence type="ECO:0000256" key="14">
    <source>
        <dbReference type="ARBA" id="ARBA00038036"/>
    </source>
</evidence>
<keyword evidence="13 16" id="KW-0173">Coenzyme A biosynthesis</keyword>
<feature type="binding site" evidence="16">
    <location>
        <begin position="109"/>
        <end position="112"/>
    </location>
    <ligand>
        <name>substrate</name>
    </ligand>
</feature>
<dbReference type="NCBIfam" id="NF009848">
    <property type="entry name" value="PRK13318.1-6"/>
    <property type="match status" value="1"/>
</dbReference>
<evidence type="ECO:0000256" key="9">
    <source>
        <dbReference type="ARBA" id="ARBA00022741"/>
    </source>
</evidence>
<evidence type="ECO:0000256" key="3">
    <source>
        <dbReference type="ARBA" id="ARBA00004496"/>
    </source>
</evidence>
<name>A0A4R8A2Z4_9FIRM</name>
<dbReference type="GO" id="GO:0004594">
    <property type="term" value="F:pantothenate kinase activity"/>
    <property type="evidence" value="ECO:0007669"/>
    <property type="project" value="UniProtKB-UniRule"/>
</dbReference>
<feature type="binding site" evidence="16">
    <location>
        <position position="131"/>
    </location>
    <ligand>
        <name>K(+)</name>
        <dbReference type="ChEBI" id="CHEBI:29103"/>
    </ligand>
</feature>
<dbReference type="EC" id="2.7.1.33" evidence="6 16"/>
<protein>
    <recommendedName>
        <fullName evidence="15 16">Type III pantothenate kinase</fullName>
        <ecNumber evidence="6 16">2.7.1.33</ecNumber>
    </recommendedName>
    <alternativeName>
        <fullName evidence="16">PanK-III</fullName>
    </alternativeName>
    <alternativeName>
        <fullName evidence="16">Pantothenic acid kinase</fullName>
    </alternativeName>
</protein>
<dbReference type="GO" id="GO:0005737">
    <property type="term" value="C:cytoplasm"/>
    <property type="evidence" value="ECO:0007669"/>
    <property type="project" value="UniProtKB-SubCell"/>
</dbReference>
<comment type="cofactor">
    <cofactor evidence="16">
        <name>NH4(+)</name>
        <dbReference type="ChEBI" id="CHEBI:28938"/>
    </cofactor>
    <cofactor evidence="16">
        <name>K(+)</name>
        <dbReference type="ChEBI" id="CHEBI:29103"/>
    </cofactor>
    <text evidence="16">A monovalent cation. Ammonium or potassium.</text>
</comment>
<comment type="caution">
    <text evidence="17">The sequence shown here is derived from an EMBL/GenBank/DDBJ whole genome shotgun (WGS) entry which is preliminary data.</text>
</comment>
<dbReference type="InterPro" id="IPR004619">
    <property type="entry name" value="Type_III_PanK"/>
</dbReference>
<keyword evidence="9 16" id="KW-0547">Nucleotide-binding</keyword>
<organism evidence="17 18">
    <name type="scientific">Breznakia blatticola</name>
    <dbReference type="NCBI Taxonomy" id="1754012"/>
    <lineage>
        <taxon>Bacteria</taxon>
        <taxon>Bacillati</taxon>
        <taxon>Bacillota</taxon>
        <taxon>Erysipelotrichia</taxon>
        <taxon>Erysipelotrichales</taxon>
        <taxon>Erysipelotrichaceae</taxon>
        <taxon>Breznakia</taxon>
    </lineage>
</organism>
<dbReference type="PANTHER" id="PTHR34265:SF1">
    <property type="entry name" value="TYPE III PANTOTHENATE KINASE"/>
    <property type="match status" value="1"/>
</dbReference>
<dbReference type="UniPathway" id="UPA00241">
    <property type="reaction ID" value="UER00352"/>
</dbReference>
<comment type="cofactor">
    <cofactor evidence="2">
        <name>K(+)</name>
        <dbReference type="ChEBI" id="CHEBI:29103"/>
    </cofactor>
</comment>
<dbReference type="EMBL" id="SODD01000007">
    <property type="protein sequence ID" value="TDW24933.1"/>
    <property type="molecule type" value="Genomic_DNA"/>
</dbReference>
<evidence type="ECO:0000256" key="8">
    <source>
        <dbReference type="ARBA" id="ARBA00022679"/>
    </source>
</evidence>
<dbReference type="HAMAP" id="MF_01274">
    <property type="entry name" value="Pantothen_kinase_3"/>
    <property type="match status" value="1"/>
</dbReference>
<comment type="pathway">
    <text evidence="4 16">Cofactor biosynthesis; coenzyme A biosynthesis; CoA from (R)-pantothenate: step 1/5.</text>
</comment>
<feature type="active site" description="Proton acceptor" evidence="16">
    <location>
        <position position="111"/>
    </location>
</feature>
<dbReference type="Pfam" id="PF03309">
    <property type="entry name" value="Pan_kinase"/>
    <property type="match status" value="1"/>
</dbReference>
<evidence type="ECO:0000256" key="5">
    <source>
        <dbReference type="ARBA" id="ARBA00011738"/>
    </source>
</evidence>
<evidence type="ECO:0000256" key="13">
    <source>
        <dbReference type="ARBA" id="ARBA00022993"/>
    </source>
</evidence>
<dbReference type="AlphaFoldDB" id="A0A4R8A2Z4"/>
<keyword evidence="7 16" id="KW-0963">Cytoplasm</keyword>
<keyword evidence="18" id="KW-1185">Reference proteome</keyword>
<reference evidence="17 18" key="1">
    <citation type="submission" date="2019-03" db="EMBL/GenBank/DDBJ databases">
        <title>Genomic Encyclopedia of Type Strains, Phase IV (KMG-IV): sequencing the most valuable type-strain genomes for metagenomic binning, comparative biology and taxonomic classification.</title>
        <authorList>
            <person name="Goeker M."/>
        </authorList>
    </citation>
    <scope>NUCLEOTIDE SEQUENCE [LARGE SCALE GENOMIC DNA]</scope>
    <source>
        <strain evidence="17 18">DSM 28867</strain>
    </source>
</reference>
<dbReference type="OrthoDB" id="9804707at2"/>
<comment type="catalytic activity">
    <reaction evidence="1 16">
        <text>(R)-pantothenate + ATP = (R)-4'-phosphopantothenate + ADP + H(+)</text>
        <dbReference type="Rhea" id="RHEA:16373"/>
        <dbReference type="ChEBI" id="CHEBI:10986"/>
        <dbReference type="ChEBI" id="CHEBI:15378"/>
        <dbReference type="ChEBI" id="CHEBI:29032"/>
        <dbReference type="ChEBI" id="CHEBI:30616"/>
        <dbReference type="ChEBI" id="CHEBI:456216"/>
        <dbReference type="EC" id="2.7.1.33"/>
    </reaction>
</comment>
<evidence type="ECO:0000256" key="15">
    <source>
        <dbReference type="ARBA" id="ARBA00040883"/>
    </source>
</evidence>
<dbReference type="SUPFAM" id="SSF53067">
    <property type="entry name" value="Actin-like ATPase domain"/>
    <property type="match status" value="2"/>
</dbReference>
<comment type="function">
    <text evidence="16">Catalyzes the phosphorylation of pantothenate (Pan), the first step in CoA biosynthesis.</text>
</comment>
<keyword evidence="8 16" id="KW-0808">Transferase</keyword>
<keyword evidence="11 16" id="KW-0067">ATP-binding</keyword>
<evidence type="ECO:0000256" key="1">
    <source>
        <dbReference type="ARBA" id="ARBA00001206"/>
    </source>
</evidence>
<evidence type="ECO:0000256" key="11">
    <source>
        <dbReference type="ARBA" id="ARBA00022840"/>
    </source>
</evidence>
<dbReference type="Proteomes" id="UP000294743">
    <property type="component" value="Unassembled WGS sequence"/>
</dbReference>
<evidence type="ECO:0000256" key="12">
    <source>
        <dbReference type="ARBA" id="ARBA00022958"/>
    </source>
</evidence>
<feature type="binding site" evidence="16">
    <location>
        <position position="134"/>
    </location>
    <ligand>
        <name>ATP</name>
        <dbReference type="ChEBI" id="CHEBI:30616"/>
    </ligand>
</feature>
<evidence type="ECO:0000313" key="18">
    <source>
        <dbReference type="Proteomes" id="UP000294743"/>
    </source>
</evidence>
<dbReference type="Gene3D" id="3.30.420.40">
    <property type="match status" value="2"/>
</dbReference>
<comment type="subunit">
    <text evidence="5 16">Homodimer.</text>
</comment>
<evidence type="ECO:0000256" key="16">
    <source>
        <dbReference type="HAMAP-Rule" id="MF_01274"/>
    </source>
</evidence>
<evidence type="ECO:0000256" key="2">
    <source>
        <dbReference type="ARBA" id="ARBA00001958"/>
    </source>
</evidence>
<evidence type="ECO:0000256" key="7">
    <source>
        <dbReference type="ARBA" id="ARBA00022490"/>
    </source>
</evidence>
<keyword evidence="10 16" id="KW-0418">Kinase</keyword>
<comment type="caution">
    <text evidence="16">Lacks conserved residue(s) required for the propagation of feature annotation.</text>
</comment>
<dbReference type="RefSeq" id="WP_134168549.1">
    <property type="nucleotide sequence ID" value="NZ_SODD01000007.1"/>
</dbReference>
<dbReference type="GO" id="GO:0015937">
    <property type="term" value="P:coenzyme A biosynthetic process"/>
    <property type="evidence" value="ECO:0007669"/>
    <property type="project" value="UniProtKB-UniRule"/>
</dbReference>
<evidence type="ECO:0000256" key="10">
    <source>
        <dbReference type="ARBA" id="ARBA00022777"/>
    </source>
</evidence>
<accession>A0A4R8A2Z4</accession>
<feature type="binding site" evidence="16">
    <location>
        <position position="186"/>
    </location>
    <ligand>
        <name>substrate</name>
    </ligand>
</feature>
<proteinExistence type="inferred from homology"/>
<dbReference type="CDD" id="cd24015">
    <property type="entry name" value="ASKHA_NBD_PanK-III"/>
    <property type="match status" value="1"/>
</dbReference>
<sequence length="258" mass="28213">MLVVIDVGNTNITIGLYEKGSDTLVQSYRLTAQNRMTSDEYGFFMTSFLNAAKIDVKDIEDVIISSVVPKIMHSFTNSIRKFFNIEPMIVGPGVKTGISIRIDNPRELGADRLVDAVGAYYGYGGDILVVDFGTATTFDFVNSKGEYLGGTTAPGIEISAQALSSRAAKLPEIQIQPVHNVLATNTIDSMQAGVYIGYVGLTEHIIKLFKEKMGDHIRVIATGGLGRIIAEGTEEIDIYDPDLTFKGLRMIYERTKKG</sequence>
<dbReference type="GO" id="GO:0005524">
    <property type="term" value="F:ATP binding"/>
    <property type="evidence" value="ECO:0007669"/>
    <property type="project" value="UniProtKB-UniRule"/>
</dbReference>
<comment type="similarity">
    <text evidence="14 16">Belongs to the type III pantothenate kinase family.</text>
</comment>
<evidence type="ECO:0000256" key="4">
    <source>
        <dbReference type="ARBA" id="ARBA00005225"/>
    </source>
</evidence>
<feature type="binding site" evidence="16">
    <location>
        <begin position="6"/>
        <end position="13"/>
    </location>
    <ligand>
        <name>ATP</name>
        <dbReference type="ChEBI" id="CHEBI:30616"/>
    </ligand>
</feature>
<dbReference type="GO" id="GO:0046872">
    <property type="term" value="F:metal ion binding"/>
    <property type="evidence" value="ECO:0007669"/>
    <property type="project" value="UniProtKB-KW"/>
</dbReference>
<keyword evidence="12 16" id="KW-0630">Potassium</keyword>
<gene>
    <name evidence="16" type="primary">coaX</name>
    <name evidence="17" type="ORF">EDD63_10789</name>
</gene>